<feature type="domain" description="Methyltransferase type 11" evidence="1">
    <location>
        <begin position="142"/>
        <end position="197"/>
    </location>
</feature>
<dbReference type="AlphaFoldDB" id="A0A5R9GCR7"/>
<dbReference type="RefSeq" id="WP_138192216.1">
    <property type="nucleotide sequence ID" value="NZ_VCIW01000001.1"/>
</dbReference>
<evidence type="ECO:0000313" key="2">
    <source>
        <dbReference type="EMBL" id="TLS54267.1"/>
    </source>
</evidence>
<name>A0A5R9GCR7_9BACL</name>
<gene>
    <name evidence="2" type="ORF">FE782_02680</name>
</gene>
<evidence type="ECO:0000313" key="3">
    <source>
        <dbReference type="Proteomes" id="UP000309676"/>
    </source>
</evidence>
<dbReference type="OrthoDB" id="9787807at2"/>
<keyword evidence="3" id="KW-1185">Reference proteome</keyword>
<dbReference type="Pfam" id="PF08241">
    <property type="entry name" value="Methyltransf_11"/>
    <property type="match status" value="1"/>
</dbReference>
<dbReference type="GO" id="GO:0032259">
    <property type="term" value="P:methylation"/>
    <property type="evidence" value="ECO:0007669"/>
    <property type="project" value="UniProtKB-KW"/>
</dbReference>
<keyword evidence="2" id="KW-0489">Methyltransferase</keyword>
<reference evidence="2 3" key="1">
    <citation type="submission" date="2019-05" db="EMBL/GenBank/DDBJ databases">
        <authorList>
            <person name="Narsing Rao M.P."/>
            <person name="Li W.J."/>
        </authorList>
    </citation>
    <scope>NUCLEOTIDE SEQUENCE [LARGE SCALE GENOMIC DNA]</scope>
    <source>
        <strain evidence="2 3">SYSU_K30003</strain>
    </source>
</reference>
<comment type="caution">
    <text evidence="2">The sequence shown here is derived from an EMBL/GenBank/DDBJ whole genome shotgun (WGS) entry which is preliminary data.</text>
</comment>
<dbReference type="GO" id="GO:0008757">
    <property type="term" value="F:S-adenosylmethionine-dependent methyltransferase activity"/>
    <property type="evidence" value="ECO:0007669"/>
    <property type="project" value="InterPro"/>
</dbReference>
<dbReference type="SUPFAM" id="SSF53335">
    <property type="entry name" value="S-adenosyl-L-methionine-dependent methyltransferases"/>
    <property type="match status" value="1"/>
</dbReference>
<dbReference type="Gene3D" id="3.40.50.150">
    <property type="entry name" value="Vaccinia Virus protein VP39"/>
    <property type="match status" value="1"/>
</dbReference>
<proteinExistence type="predicted"/>
<dbReference type="Proteomes" id="UP000309676">
    <property type="component" value="Unassembled WGS sequence"/>
</dbReference>
<accession>A0A5R9GCR7</accession>
<sequence>MSQAKQGNHGNHGKKEAFYPQTGVAVTCRSYREYEAMFALEGDAPFRGPTLDVAGGASSFAAEARLRGARVVSADPRYAKSAEALYAESAEEIASSTAKLERARDRFDWTFYGSPEAHRAKREASLERFIADYRAEAEAGTGSYTAASLPRLPFEDDAFALTLCSHFLFLYEEQFGIEFHRDALRELYRVTRPGGEVRIYPLYTLKHERYPGLDDIVREFESAGAAVRLPPSRLTFIPGSTRLLSIRKPASGNG</sequence>
<protein>
    <submittedName>
        <fullName evidence="2">Class I SAM-dependent methyltransferase</fullName>
    </submittedName>
</protein>
<dbReference type="InterPro" id="IPR029063">
    <property type="entry name" value="SAM-dependent_MTases_sf"/>
</dbReference>
<dbReference type="EMBL" id="VCIW01000001">
    <property type="protein sequence ID" value="TLS54267.1"/>
    <property type="molecule type" value="Genomic_DNA"/>
</dbReference>
<dbReference type="InterPro" id="IPR013216">
    <property type="entry name" value="Methyltransf_11"/>
</dbReference>
<organism evidence="2 3">
    <name type="scientific">Paenibacillus antri</name>
    <dbReference type="NCBI Taxonomy" id="2582848"/>
    <lineage>
        <taxon>Bacteria</taxon>
        <taxon>Bacillati</taxon>
        <taxon>Bacillota</taxon>
        <taxon>Bacilli</taxon>
        <taxon>Bacillales</taxon>
        <taxon>Paenibacillaceae</taxon>
        <taxon>Paenibacillus</taxon>
    </lineage>
</organism>
<keyword evidence="2" id="KW-0808">Transferase</keyword>
<evidence type="ECO:0000259" key="1">
    <source>
        <dbReference type="Pfam" id="PF08241"/>
    </source>
</evidence>